<feature type="region of interest" description="Disordered" evidence="3">
    <location>
        <begin position="24"/>
        <end position="46"/>
    </location>
</feature>
<dbReference type="Gene3D" id="3.40.50.2300">
    <property type="match status" value="2"/>
</dbReference>
<dbReference type="InterPro" id="IPR028081">
    <property type="entry name" value="Leu-bd"/>
</dbReference>
<evidence type="ECO:0000313" key="6">
    <source>
        <dbReference type="EMBL" id="TYQ02556.1"/>
    </source>
</evidence>
<evidence type="ECO:0000256" key="3">
    <source>
        <dbReference type="SAM" id="MobiDB-lite"/>
    </source>
</evidence>
<dbReference type="InterPro" id="IPR028082">
    <property type="entry name" value="Peripla_BP_I"/>
</dbReference>
<proteinExistence type="inferred from homology"/>
<comment type="caution">
    <text evidence="6">The sequence shown here is derived from an EMBL/GenBank/DDBJ whole genome shotgun (WGS) entry which is preliminary data.</text>
</comment>
<gene>
    <name evidence="6" type="ORF">FNL38_106376</name>
</gene>
<keyword evidence="2 4" id="KW-0732">Signal</keyword>
<comment type="similarity">
    <text evidence="1">Belongs to the leucine-binding protein family.</text>
</comment>
<dbReference type="AlphaFoldDB" id="A0A652YLS0"/>
<evidence type="ECO:0000259" key="5">
    <source>
        <dbReference type="Pfam" id="PF13458"/>
    </source>
</evidence>
<evidence type="ECO:0000256" key="1">
    <source>
        <dbReference type="ARBA" id="ARBA00010062"/>
    </source>
</evidence>
<evidence type="ECO:0000256" key="4">
    <source>
        <dbReference type="SAM" id="SignalP"/>
    </source>
</evidence>
<sequence>MKPQRTLAAFLAVVAVAAAVTGCSGRSSSESPAEGADDGGTSAAAASSDFGDLRGVCQPGDVKGAPAQGVTAEEISVGVFSDMGFNKNTEFADAAEVFTSWCNDAGGINGRRIVANIRDSKLMEVRQRMIEACRDDFALVGGGAALDALGVKDRLTCMLPSFPAQAVQSRSAGADLEVSASPTMVPGYDNYNGFRTWIADEAYPDSKAAVGIINGDSAVTKAIGALTAETLAATGATLIYDELYPAMGVSDWTPYAQAIKSKGVKGLIFMGDFNQLAKLEEVLTSMNYKLDWIDANNNAYNASFIELLGKSADFQNNLVSLSGVAPLESDEPAVAELKAMYQKYAPDAQITLPSMLAMSSWLLFAKSAASCGADLTRSCLYNAAVAETAWTGGGLHVANDLANPIPPQPCFNVERATSDGWEAADFNPDNGLYRCDIPARKLTADFGTPMTLAEVGKSIGDFE</sequence>
<dbReference type="PANTHER" id="PTHR47235">
    <property type="entry name" value="BLR6548 PROTEIN"/>
    <property type="match status" value="1"/>
</dbReference>
<dbReference type="PROSITE" id="PS51257">
    <property type="entry name" value="PROKAR_LIPOPROTEIN"/>
    <property type="match status" value="1"/>
</dbReference>
<accession>A0A652YLS0</accession>
<name>A0A652YLS0_NOCGL</name>
<dbReference type="EMBL" id="VNIQ01000006">
    <property type="protein sequence ID" value="TYQ02556.1"/>
    <property type="molecule type" value="Genomic_DNA"/>
</dbReference>
<dbReference type="SUPFAM" id="SSF53822">
    <property type="entry name" value="Periplasmic binding protein-like I"/>
    <property type="match status" value="1"/>
</dbReference>
<dbReference type="Pfam" id="PF13458">
    <property type="entry name" value="Peripla_BP_6"/>
    <property type="match status" value="1"/>
</dbReference>
<reference evidence="6" key="1">
    <citation type="submission" date="2019-07" db="EMBL/GenBank/DDBJ databases">
        <title>Genomic Encyclopedia of Type Strains, Phase IV (KMG-IV): sequencing the most valuable type-strain genomes for metagenomic binning, comparative biology and taxonomic classification.</title>
        <authorList>
            <person name="Goeker M."/>
        </authorList>
    </citation>
    <scope>NUCLEOTIDE SEQUENCE</scope>
    <source>
        <strain evidence="6">DSM 44596</strain>
    </source>
</reference>
<evidence type="ECO:0000256" key="2">
    <source>
        <dbReference type="ARBA" id="ARBA00022729"/>
    </source>
</evidence>
<feature type="chain" id="PRO_5039282874" evidence="4">
    <location>
        <begin position="18"/>
        <end position="463"/>
    </location>
</feature>
<dbReference type="PANTHER" id="PTHR47235:SF1">
    <property type="entry name" value="BLR6548 PROTEIN"/>
    <property type="match status" value="1"/>
</dbReference>
<feature type="domain" description="Leucine-binding protein" evidence="5">
    <location>
        <begin position="89"/>
        <end position="386"/>
    </location>
</feature>
<feature type="signal peptide" evidence="4">
    <location>
        <begin position="1"/>
        <end position="17"/>
    </location>
</feature>
<organism evidence="6">
    <name type="scientific">Nocardia globerula</name>
    <dbReference type="NCBI Taxonomy" id="1818"/>
    <lineage>
        <taxon>Bacteria</taxon>
        <taxon>Bacillati</taxon>
        <taxon>Actinomycetota</taxon>
        <taxon>Actinomycetes</taxon>
        <taxon>Mycobacteriales</taxon>
        <taxon>Nocardiaceae</taxon>
        <taxon>Nocardia</taxon>
    </lineage>
</organism>
<protein>
    <submittedName>
        <fullName evidence="6">ABC-type branched-subunit amino acid transport system substrate-binding protein</fullName>
    </submittedName>
</protein>